<evidence type="ECO:0000313" key="2">
    <source>
        <dbReference type="Proteomes" id="UP000492821"/>
    </source>
</evidence>
<sequence>MGYVDLEAAYKTDSALITSRVRATIKQAMNLENRVLMLTTMKLDFSDGQLLVGEIPGFIYRSPEVKIETIPLCPVEPIVESNATTTSSKHRRQPAGADVYEQSPARSVRSSLSLLKEYAPFLKAECRALPSAVPRAVIHEFLDGQKIDVKEVAVPNPPVEEVGHMTAKDIMKWIEDGEKLTRKKRSPPPPPAPEEPIQQKELPPPPPPAPAEPLQQKELPPPPLPEEPIKQKELPPPPPPPPAELIIEQKQIPPPPPPEEPVQKVLEKPEPVVSLVSTVESNPGEREIADQASLTPKPVKSDDTLHSVASLATVAATTQTEDPPNKAPFRDGPIGSVEEFPAGIGCMMKIIQCGHPNIRGDAKLL</sequence>
<feature type="compositionally biased region" description="Pro residues" evidence="1">
    <location>
        <begin position="234"/>
        <end position="243"/>
    </location>
</feature>
<dbReference type="Proteomes" id="UP000492821">
    <property type="component" value="Unassembled WGS sequence"/>
</dbReference>
<feature type="region of interest" description="Disordered" evidence="1">
    <location>
        <begin position="180"/>
        <end position="269"/>
    </location>
</feature>
<feature type="region of interest" description="Disordered" evidence="1">
    <location>
        <begin position="82"/>
        <end position="103"/>
    </location>
</feature>
<feature type="compositionally biased region" description="Pro residues" evidence="1">
    <location>
        <begin position="202"/>
        <end position="211"/>
    </location>
</feature>
<evidence type="ECO:0000313" key="3">
    <source>
        <dbReference type="WBParaSite" id="Pan_g19535.t1"/>
    </source>
</evidence>
<dbReference type="WBParaSite" id="Pan_g19535.t1">
    <property type="protein sequence ID" value="Pan_g19535.t1"/>
    <property type="gene ID" value="Pan_g19535"/>
</dbReference>
<organism evidence="2 3">
    <name type="scientific">Panagrellus redivivus</name>
    <name type="common">Microworm</name>
    <dbReference type="NCBI Taxonomy" id="6233"/>
    <lineage>
        <taxon>Eukaryota</taxon>
        <taxon>Metazoa</taxon>
        <taxon>Ecdysozoa</taxon>
        <taxon>Nematoda</taxon>
        <taxon>Chromadorea</taxon>
        <taxon>Rhabditida</taxon>
        <taxon>Tylenchina</taxon>
        <taxon>Panagrolaimomorpha</taxon>
        <taxon>Panagrolaimoidea</taxon>
        <taxon>Panagrolaimidae</taxon>
        <taxon>Panagrellus</taxon>
    </lineage>
</organism>
<evidence type="ECO:0000256" key="1">
    <source>
        <dbReference type="SAM" id="MobiDB-lite"/>
    </source>
</evidence>
<protein>
    <submittedName>
        <fullName evidence="3">Peripheral subunit-binding (PSBD) domain-containing protein</fullName>
    </submittedName>
</protein>
<accession>A0A7E4VEM0</accession>
<keyword evidence="2" id="KW-1185">Reference proteome</keyword>
<reference evidence="2" key="1">
    <citation type="journal article" date="2013" name="Genetics">
        <title>The draft genome and transcriptome of Panagrellus redivivus are shaped by the harsh demands of a free-living lifestyle.</title>
        <authorList>
            <person name="Srinivasan J."/>
            <person name="Dillman A.R."/>
            <person name="Macchietto M.G."/>
            <person name="Heikkinen L."/>
            <person name="Lakso M."/>
            <person name="Fracchia K.M."/>
            <person name="Antoshechkin I."/>
            <person name="Mortazavi A."/>
            <person name="Wong G."/>
            <person name="Sternberg P.W."/>
        </authorList>
    </citation>
    <scope>NUCLEOTIDE SEQUENCE [LARGE SCALE GENOMIC DNA]</scope>
    <source>
        <strain evidence="2">MT8872</strain>
    </source>
</reference>
<reference evidence="3" key="2">
    <citation type="submission" date="2020-10" db="UniProtKB">
        <authorList>
            <consortium name="WormBaseParasite"/>
        </authorList>
    </citation>
    <scope>IDENTIFICATION</scope>
</reference>
<proteinExistence type="predicted"/>
<dbReference type="AlphaFoldDB" id="A0A7E4VEM0"/>
<name>A0A7E4VEM0_PANRE</name>